<evidence type="ECO:0000313" key="2">
    <source>
        <dbReference type="Proteomes" id="UP000199318"/>
    </source>
</evidence>
<reference evidence="2" key="1">
    <citation type="submission" date="2016-10" db="EMBL/GenBank/DDBJ databases">
        <authorList>
            <person name="de Groot N.N."/>
        </authorList>
    </citation>
    <scope>NUCLEOTIDE SEQUENCE [LARGE SCALE GENOMIC DNA]</scope>
    <source>
        <strain evidence="2">10nlg</strain>
    </source>
</reference>
<comment type="caution">
    <text evidence="1">The sequence shown here is derived from an EMBL/GenBank/DDBJ whole genome shotgun (WGS) entry which is preliminary data.</text>
</comment>
<dbReference type="STRING" id="1464123.SAMN05444126_12727"/>
<gene>
    <name evidence="1" type="ORF">SAMN05444126_12727</name>
</gene>
<protein>
    <submittedName>
        <fullName evidence="1">Uncharacterized protein</fullName>
    </submittedName>
</protein>
<dbReference type="AlphaFoldDB" id="A0A1H9W4G2"/>
<dbReference type="InterPro" id="IPR021530">
    <property type="entry name" value="AllH-like"/>
</dbReference>
<dbReference type="OrthoDB" id="4933449at2"/>
<dbReference type="EMBL" id="FOGV01000027">
    <property type="protein sequence ID" value="SES28651.1"/>
    <property type="molecule type" value="Genomic_DNA"/>
</dbReference>
<accession>A0A1H9W4G2</accession>
<dbReference type="Pfam" id="PF11392">
    <property type="entry name" value="AllH"/>
    <property type="match status" value="1"/>
</dbReference>
<keyword evidence="2" id="KW-1185">Reference proteome</keyword>
<dbReference type="Proteomes" id="UP000199318">
    <property type="component" value="Unassembled WGS sequence"/>
</dbReference>
<sequence>MKPWIIGGFAVLDRLANYELSCSDQWFVHSVYDRAVNFVSDVEGWVTVISQSSPMQPATIQLPENDYQAWRQAALNLTKPINIICSKEHPPAEMTLELIPVTPGREADFTASLLPVITSVLHQQGVSGGMFASGEQKITTMTSQLNQRANHFRTAISSECSEEIVFAAKKLIGMGIGLTPSGDDFLTGYTAGAYLLNGRKSELLAANGEEICKIAKLQTTDVSVQMLKAVFAGSLYEPLRSGLDPQKEQYVRRDQLLSALVRGGTSGTDTLCGVKALLEDEHYVKGGDHHGLTYRDTTECVL</sequence>
<organism evidence="1 2">
    <name type="scientific">Salisediminibacterium halotolerans</name>
    <dbReference type="NCBI Taxonomy" id="517425"/>
    <lineage>
        <taxon>Bacteria</taxon>
        <taxon>Bacillati</taxon>
        <taxon>Bacillota</taxon>
        <taxon>Bacilli</taxon>
        <taxon>Bacillales</taxon>
        <taxon>Bacillaceae</taxon>
        <taxon>Salisediminibacterium</taxon>
    </lineage>
</organism>
<dbReference type="RefSeq" id="WP_093074368.1">
    <property type="nucleotide sequence ID" value="NZ_FOGV01000027.1"/>
</dbReference>
<evidence type="ECO:0000313" key="1">
    <source>
        <dbReference type="EMBL" id="SES28651.1"/>
    </source>
</evidence>
<proteinExistence type="predicted"/>
<name>A0A1H9W4G2_9BACI</name>